<keyword evidence="3" id="KW-1003">Cell membrane</keyword>
<evidence type="ECO:0000256" key="7">
    <source>
        <dbReference type="SAM" id="Phobius"/>
    </source>
</evidence>
<dbReference type="Gene3D" id="1.20.1250.20">
    <property type="entry name" value="MFS general substrate transporter like domains"/>
    <property type="match status" value="1"/>
</dbReference>
<evidence type="ECO:0000259" key="8">
    <source>
        <dbReference type="PROSITE" id="PS50850"/>
    </source>
</evidence>
<evidence type="ECO:0000313" key="10">
    <source>
        <dbReference type="Proteomes" id="UP001598130"/>
    </source>
</evidence>
<sequence length="387" mass="39404">MTFTPRRAVLTLGVTQTIGYACSSYLPATLAKPMAADVGMSTTGVFLAFSAALLLQAVTGPRVGKLVDQRGGRPPLTTASLLFAAGLVGLAISETPVALIASWLIIGLGMSAGLYDIAFAGLVSWFGVDARRSITGVTLIAGFASTIGWPLTAWLEHEIGWRGACLVWAALNLMVALPLHLSLPRAPAPRPAPASDAPPVSDAPAPGDTSKMVLMACAFAVLAAIGSAMSAHLPPLLNALGVGPAAAVGAAALVGPAQVAARLAEFALVRRIHPLVSGRVAVAMFPIGAGLLIAFGAIAAAPFAILYGAGNGLFTIVRGALPLALFGERNYGRRLGVLNVPSRLLQAVSPFVFALMIERSANLALAVMAAGSVLAFGALLLLRKPAA</sequence>
<accession>A0ABW6CL59</accession>
<proteinExistence type="predicted"/>
<dbReference type="RefSeq" id="WP_304781954.1">
    <property type="nucleotide sequence ID" value="NZ_JAOTJD010000004.1"/>
</dbReference>
<dbReference type="InterPro" id="IPR050171">
    <property type="entry name" value="MFS_Transporters"/>
</dbReference>
<feature type="transmembrane region" description="Helical" evidence="7">
    <location>
        <begin position="363"/>
        <end position="382"/>
    </location>
</feature>
<protein>
    <submittedName>
        <fullName evidence="9">MFS transporter</fullName>
    </submittedName>
</protein>
<keyword evidence="10" id="KW-1185">Reference proteome</keyword>
<dbReference type="Proteomes" id="UP001598130">
    <property type="component" value="Unassembled WGS sequence"/>
</dbReference>
<dbReference type="Pfam" id="PF07690">
    <property type="entry name" value="MFS_1"/>
    <property type="match status" value="1"/>
</dbReference>
<gene>
    <name evidence="9" type="ORF">OCL97_03270</name>
</gene>
<feature type="transmembrane region" description="Helical" evidence="7">
    <location>
        <begin position="213"/>
        <end position="233"/>
    </location>
</feature>
<dbReference type="PANTHER" id="PTHR23517:SF2">
    <property type="entry name" value="MULTIDRUG RESISTANCE PROTEIN MDTH"/>
    <property type="match status" value="1"/>
</dbReference>
<keyword evidence="6 7" id="KW-0472">Membrane</keyword>
<dbReference type="EMBL" id="JAOTJD010000004">
    <property type="protein sequence ID" value="MFD3262983.1"/>
    <property type="molecule type" value="Genomic_DNA"/>
</dbReference>
<organism evidence="9 10">
    <name type="scientific">Phenylobacterium ferrooxidans</name>
    <dbReference type="NCBI Taxonomy" id="2982689"/>
    <lineage>
        <taxon>Bacteria</taxon>
        <taxon>Pseudomonadati</taxon>
        <taxon>Pseudomonadota</taxon>
        <taxon>Alphaproteobacteria</taxon>
        <taxon>Caulobacterales</taxon>
        <taxon>Caulobacteraceae</taxon>
        <taxon>Phenylobacterium</taxon>
    </lineage>
</organism>
<feature type="transmembrane region" description="Helical" evidence="7">
    <location>
        <begin position="161"/>
        <end position="181"/>
    </location>
</feature>
<keyword evidence="2" id="KW-0813">Transport</keyword>
<keyword evidence="5 7" id="KW-1133">Transmembrane helix</keyword>
<feature type="transmembrane region" description="Helical" evidence="7">
    <location>
        <begin position="276"/>
        <end position="298"/>
    </location>
</feature>
<dbReference type="InterPro" id="IPR020846">
    <property type="entry name" value="MFS_dom"/>
</dbReference>
<feature type="domain" description="Major facilitator superfamily (MFS) profile" evidence="8">
    <location>
        <begin position="8"/>
        <end position="387"/>
    </location>
</feature>
<name>A0ABW6CL59_9CAUL</name>
<evidence type="ECO:0000256" key="2">
    <source>
        <dbReference type="ARBA" id="ARBA00022448"/>
    </source>
</evidence>
<dbReference type="PROSITE" id="PS51257">
    <property type="entry name" value="PROKAR_LIPOPROTEIN"/>
    <property type="match status" value="1"/>
</dbReference>
<reference evidence="9 10" key="1">
    <citation type="submission" date="2022-09" db="EMBL/GenBank/DDBJ databases">
        <title>New species of Phenylobacterium.</title>
        <authorList>
            <person name="Mieszkin S."/>
        </authorList>
    </citation>
    <scope>NUCLEOTIDE SEQUENCE [LARGE SCALE GENOMIC DNA]</scope>
    <source>
        <strain evidence="9 10">HK31-G</strain>
    </source>
</reference>
<evidence type="ECO:0000256" key="1">
    <source>
        <dbReference type="ARBA" id="ARBA00004651"/>
    </source>
</evidence>
<dbReference type="PROSITE" id="PS50850">
    <property type="entry name" value="MFS"/>
    <property type="match status" value="1"/>
</dbReference>
<feature type="transmembrane region" description="Helical" evidence="7">
    <location>
        <begin position="76"/>
        <end position="93"/>
    </location>
</feature>
<evidence type="ECO:0000313" key="9">
    <source>
        <dbReference type="EMBL" id="MFD3262983.1"/>
    </source>
</evidence>
<evidence type="ECO:0000256" key="5">
    <source>
        <dbReference type="ARBA" id="ARBA00022989"/>
    </source>
</evidence>
<dbReference type="PANTHER" id="PTHR23517">
    <property type="entry name" value="RESISTANCE PROTEIN MDTM, PUTATIVE-RELATED-RELATED"/>
    <property type="match status" value="1"/>
</dbReference>
<evidence type="ECO:0000256" key="6">
    <source>
        <dbReference type="ARBA" id="ARBA00023136"/>
    </source>
</evidence>
<keyword evidence="4 7" id="KW-0812">Transmembrane</keyword>
<feature type="transmembrane region" description="Helical" evidence="7">
    <location>
        <begin position="33"/>
        <end position="55"/>
    </location>
</feature>
<feature type="transmembrane region" description="Helical" evidence="7">
    <location>
        <begin position="134"/>
        <end position="155"/>
    </location>
</feature>
<evidence type="ECO:0000256" key="3">
    <source>
        <dbReference type="ARBA" id="ARBA00022475"/>
    </source>
</evidence>
<dbReference type="InterPro" id="IPR011701">
    <property type="entry name" value="MFS"/>
</dbReference>
<feature type="transmembrane region" description="Helical" evidence="7">
    <location>
        <begin position="245"/>
        <end position="264"/>
    </location>
</feature>
<dbReference type="SUPFAM" id="SSF103473">
    <property type="entry name" value="MFS general substrate transporter"/>
    <property type="match status" value="1"/>
</dbReference>
<dbReference type="InterPro" id="IPR036259">
    <property type="entry name" value="MFS_trans_sf"/>
</dbReference>
<comment type="subcellular location">
    <subcellularLocation>
        <location evidence="1">Cell membrane</location>
        <topology evidence="1">Multi-pass membrane protein</topology>
    </subcellularLocation>
</comment>
<evidence type="ECO:0000256" key="4">
    <source>
        <dbReference type="ARBA" id="ARBA00022692"/>
    </source>
</evidence>
<comment type="caution">
    <text evidence="9">The sequence shown here is derived from an EMBL/GenBank/DDBJ whole genome shotgun (WGS) entry which is preliminary data.</text>
</comment>
<feature type="transmembrane region" description="Helical" evidence="7">
    <location>
        <begin position="99"/>
        <end position="122"/>
    </location>
</feature>